<organism evidence="4">
    <name type="scientific">Triticum aestivum</name>
    <name type="common">Wheat</name>
    <dbReference type="NCBI Taxonomy" id="4565"/>
    <lineage>
        <taxon>Eukaryota</taxon>
        <taxon>Viridiplantae</taxon>
        <taxon>Streptophyta</taxon>
        <taxon>Embryophyta</taxon>
        <taxon>Tracheophyta</taxon>
        <taxon>Spermatophyta</taxon>
        <taxon>Magnoliopsida</taxon>
        <taxon>Liliopsida</taxon>
        <taxon>Poales</taxon>
        <taxon>Poaceae</taxon>
        <taxon>BOP clade</taxon>
        <taxon>Pooideae</taxon>
        <taxon>Triticodae</taxon>
        <taxon>Triticeae</taxon>
        <taxon>Triticinae</taxon>
        <taxon>Triticum</taxon>
    </lineage>
</organism>
<dbReference type="Gramene" id="TraesKAR1B01G0434190.1">
    <property type="protein sequence ID" value="cds.TraesKAR1B01G0434190.1"/>
    <property type="gene ID" value="TraesKAR1B01G0434190"/>
</dbReference>
<keyword evidence="1" id="KW-0547">Nucleotide-binding</keyword>
<reference evidence="4" key="2">
    <citation type="submission" date="2018-10" db="UniProtKB">
        <authorList>
            <consortium name="EnsemblPlants"/>
        </authorList>
    </citation>
    <scope>IDENTIFICATION</scope>
</reference>
<dbReference type="GO" id="GO:0003989">
    <property type="term" value="F:acetyl-CoA carboxylase activity"/>
    <property type="evidence" value="ECO:0007669"/>
    <property type="project" value="InterPro"/>
</dbReference>
<proteinExistence type="predicted"/>
<dbReference type="Gramene" id="TraesCAD_scaffold_019072_01G000200.1">
    <property type="protein sequence ID" value="TraesCAD_scaffold_019072_01G000200.1"/>
    <property type="gene ID" value="TraesCAD_scaffold_019072_01G000200"/>
</dbReference>
<dbReference type="Proteomes" id="UP000019116">
    <property type="component" value="Chromosome 1B"/>
</dbReference>
<keyword evidence="2" id="KW-0067">ATP-binding</keyword>
<dbReference type="Gramene" id="TraesJUL1B03G00388230.1">
    <property type="protein sequence ID" value="TraesJUL1B03G00388230.1"/>
    <property type="gene ID" value="TraesJUL1B03G00388230"/>
</dbReference>
<dbReference type="PaxDb" id="4565-Traes_1BL_12DBCC988.1"/>
<evidence type="ECO:0000313" key="5">
    <source>
        <dbReference type="Proteomes" id="UP000019116"/>
    </source>
</evidence>
<evidence type="ECO:0000259" key="3">
    <source>
        <dbReference type="PROSITE" id="PS50989"/>
    </source>
</evidence>
<dbReference type="Gramene" id="TraesSYM1B03G00394440.1">
    <property type="protein sequence ID" value="TraesSYM1B03G00394440.1"/>
    <property type="gene ID" value="TraesSYM1B03G00394440"/>
</dbReference>
<evidence type="ECO:0000256" key="2">
    <source>
        <dbReference type="ARBA" id="ARBA00022840"/>
    </source>
</evidence>
<dbReference type="Pfam" id="PF01039">
    <property type="entry name" value="Carboxyl_trans"/>
    <property type="match status" value="1"/>
</dbReference>
<name>A0A3B5Z5T3_WHEAT</name>
<dbReference type="Gramene" id="TraesCS1B02G433000.1">
    <property type="protein sequence ID" value="TraesCS1B02G433000.1"/>
    <property type="gene ID" value="TraesCS1B02G433000"/>
</dbReference>
<dbReference type="Gramene" id="TraesROB_scaffold_083047_01G000100.1">
    <property type="protein sequence ID" value="TraesROB_scaffold_083047_01G000100.1"/>
    <property type="gene ID" value="TraesROB_scaffold_083047_01G000100"/>
</dbReference>
<protein>
    <recommendedName>
        <fullName evidence="3">CoA carboxyltransferase C-terminal domain-containing protein</fullName>
    </recommendedName>
</protein>
<dbReference type="EnsemblPlants" id="TraesCS1B02G433000.1">
    <property type="protein sequence ID" value="TraesCS1B02G433000.1"/>
    <property type="gene ID" value="TraesCS1B02G433000"/>
</dbReference>
<dbReference type="STRING" id="4565.A0A3B5Z5T3"/>
<accession>A0A3B5Z5T3</accession>
<dbReference type="PANTHER" id="PTHR45728:SF8">
    <property type="entry name" value="ACETYL-COA CARBOXYLASE"/>
    <property type="match status" value="1"/>
</dbReference>
<dbReference type="Gramene" id="TraesLAC1B03G00390880.1">
    <property type="protein sequence ID" value="TraesLAC1B03G00390880.1"/>
    <property type="gene ID" value="TraesLAC1B03G00390880"/>
</dbReference>
<dbReference type="PROSITE" id="PS50989">
    <property type="entry name" value="COA_CT_CTER"/>
    <property type="match status" value="1"/>
</dbReference>
<dbReference type="InterPro" id="IPR034733">
    <property type="entry name" value="AcCoA_carboxyl_beta"/>
</dbReference>
<keyword evidence="5" id="KW-1185">Reference proteome</keyword>
<dbReference type="GO" id="GO:0005524">
    <property type="term" value="F:ATP binding"/>
    <property type="evidence" value="ECO:0007669"/>
    <property type="project" value="UniProtKB-KW"/>
</dbReference>
<dbReference type="OrthoDB" id="849160at2759"/>
<dbReference type="Gene3D" id="3.90.226.10">
    <property type="entry name" value="2-enoyl-CoA Hydratase, Chain A, domain 1"/>
    <property type="match status" value="1"/>
</dbReference>
<dbReference type="Gramene" id="TraesCLE_scaffold_062894_01G000200.1">
    <property type="protein sequence ID" value="TraesCLE_scaffold_062894_01G000200.1"/>
    <property type="gene ID" value="TraesCLE_scaffold_062894_01G000200"/>
</dbReference>
<dbReference type="OMA" id="TINERHM"/>
<reference evidence="4" key="1">
    <citation type="submission" date="2018-08" db="EMBL/GenBank/DDBJ databases">
        <authorList>
            <person name="Rossello M."/>
        </authorList>
    </citation>
    <scope>NUCLEOTIDE SEQUENCE [LARGE SCALE GENOMIC DNA]</scope>
    <source>
        <strain evidence="4">cv. Chinese Spring</strain>
    </source>
</reference>
<dbReference type="InterPro" id="IPR011763">
    <property type="entry name" value="COA_CT_C"/>
</dbReference>
<feature type="domain" description="CoA carboxyltransferase C-terminal" evidence="3">
    <location>
        <begin position="1"/>
        <end position="245"/>
    </location>
</feature>
<dbReference type="Gramene" id="TraesWEE_scaffold_064386_01G000200.1">
    <property type="protein sequence ID" value="TraesWEE_scaffold_064386_01G000200.1"/>
    <property type="gene ID" value="TraesWEE_scaffold_064386_01G000200"/>
</dbReference>
<evidence type="ECO:0000313" key="4">
    <source>
        <dbReference type="EnsemblPlants" id="TraesCS1B02G433000.1"/>
    </source>
</evidence>
<dbReference type="Gramene" id="TraesLDM1B03G00388430.1">
    <property type="protein sequence ID" value="TraesLDM1B03G00388430.1"/>
    <property type="gene ID" value="TraesLDM1B03G00388430"/>
</dbReference>
<dbReference type="AlphaFoldDB" id="A0A3B5Z5T3"/>
<dbReference type="PANTHER" id="PTHR45728">
    <property type="entry name" value="ACETYL-COA CARBOXYLASE, ISOFORM A"/>
    <property type="match status" value="1"/>
</dbReference>
<dbReference type="Gramene" id="TraesMAC1B03G00388340.1">
    <property type="protein sequence ID" value="TraesMAC1B03G00388340.1"/>
    <property type="gene ID" value="TraesMAC1B03G00388340"/>
</dbReference>
<dbReference type="InterPro" id="IPR049076">
    <property type="entry name" value="ACCA"/>
</dbReference>
<sequence>MTQVIPADPGQPDSAEHLVPQAGQVWFPDSAAKTAQALLDFNREELPLFILANWRGFSGGQRGLFEGILQAGSMIVENLRTYEQPAFVYIPKAGELRGGAWVVVDSKINPEHIEMYAERSAKGNVLEAQGLIEIKFKPDEVEESMLRLDPQLSRLNARLLKEIRTGTSETETVRIRSAMTARMKQLMPIYTQVATRFAELHDTTSRMVAKGVISKVVDWEESRAFFYRRLRRRVAEDSLAKQVREAAGEQMMHTHGSVLECIKIWYMASQGQGDGGQWNDDEAFFAWKDDRNHYDKHLEELKAEQVSRLLSHLAESSDVKALPEGLSLLLGKMNPLKREQVMDGLRQLIG</sequence>
<evidence type="ECO:0000256" key="1">
    <source>
        <dbReference type="ARBA" id="ARBA00022741"/>
    </source>
</evidence>
<dbReference type="SUPFAM" id="SSF52096">
    <property type="entry name" value="ClpP/crotonase"/>
    <property type="match status" value="1"/>
</dbReference>
<dbReference type="InterPro" id="IPR029045">
    <property type="entry name" value="ClpP/crotonase-like_dom_sf"/>
</dbReference>
<dbReference type="Gramene" id="TraesNOR1B03G00392810.1">
    <property type="protein sequence ID" value="TraesNOR1B03G00392810.1"/>
    <property type="gene ID" value="TraesNOR1B03G00392810"/>
</dbReference>
<dbReference type="SMR" id="A0A3B5Z5T3"/>
<dbReference type="Gramene" id="TraesCS1B03G1169900.1">
    <property type="protein sequence ID" value="TraesCS1B03G1169900.1.CDS"/>
    <property type="gene ID" value="TraesCS1B03G1169900"/>
</dbReference>
<dbReference type="Gramene" id="TraesSTA1B03G00386700.1">
    <property type="protein sequence ID" value="TraesSTA1B03G00386700.1"/>
    <property type="gene ID" value="TraesSTA1B03G00386700"/>
</dbReference>